<evidence type="ECO:0000313" key="4">
    <source>
        <dbReference type="Proteomes" id="UP000037460"/>
    </source>
</evidence>
<evidence type="ECO:0000256" key="1">
    <source>
        <dbReference type="SAM" id="Coils"/>
    </source>
</evidence>
<proteinExistence type="predicted"/>
<name>A0A0M0K1D6_9EUKA</name>
<keyword evidence="4" id="KW-1185">Reference proteome</keyword>
<comment type="caution">
    <text evidence="3">The sequence shown here is derived from an EMBL/GenBank/DDBJ whole genome shotgun (WGS) entry which is preliminary data.</text>
</comment>
<dbReference type="AlphaFoldDB" id="A0A0M0K1D6"/>
<feature type="coiled-coil region" evidence="1">
    <location>
        <begin position="231"/>
        <end position="258"/>
    </location>
</feature>
<feature type="region of interest" description="Disordered" evidence="2">
    <location>
        <begin position="42"/>
        <end position="70"/>
    </location>
</feature>
<dbReference type="EMBL" id="JWZX01001704">
    <property type="protein sequence ID" value="KOO32691.1"/>
    <property type="molecule type" value="Genomic_DNA"/>
</dbReference>
<organism evidence="3 4">
    <name type="scientific">Chrysochromulina tobinii</name>
    <dbReference type="NCBI Taxonomy" id="1460289"/>
    <lineage>
        <taxon>Eukaryota</taxon>
        <taxon>Haptista</taxon>
        <taxon>Haptophyta</taxon>
        <taxon>Prymnesiophyceae</taxon>
        <taxon>Prymnesiales</taxon>
        <taxon>Chrysochromulinaceae</taxon>
        <taxon>Chrysochromulina</taxon>
    </lineage>
</organism>
<keyword evidence="1" id="KW-0175">Coiled coil</keyword>
<evidence type="ECO:0000313" key="3">
    <source>
        <dbReference type="EMBL" id="KOO32691.1"/>
    </source>
</evidence>
<protein>
    <submittedName>
        <fullName evidence="3">Uncharacterized protein</fullName>
    </submittedName>
</protein>
<evidence type="ECO:0000256" key="2">
    <source>
        <dbReference type="SAM" id="MobiDB-lite"/>
    </source>
</evidence>
<dbReference type="Proteomes" id="UP000037460">
    <property type="component" value="Unassembled WGS sequence"/>
</dbReference>
<reference evidence="4" key="1">
    <citation type="journal article" date="2015" name="PLoS Genet.">
        <title>Genome Sequence and Transcriptome Analyses of Chrysochromulina tobin: Metabolic Tools for Enhanced Algal Fitness in the Prominent Order Prymnesiales (Haptophyceae).</title>
        <authorList>
            <person name="Hovde B.T."/>
            <person name="Deodato C.R."/>
            <person name="Hunsperger H.M."/>
            <person name="Ryken S.A."/>
            <person name="Yost W."/>
            <person name="Jha R.K."/>
            <person name="Patterson J."/>
            <person name="Monnat R.J. Jr."/>
            <person name="Barlow S.B."/>
            <person name="Starkenburg S.R."/>
            <person name="Cattolico R.A."/>
        </authorList>
    </citation>
    <scope>NUCLEOTIDE SEQUENCE</scope>
    <source>
        <strain evidence="4">CCMP291</strain>
    </source>
</reference>
<gene>
    <name evidence="3" type="ORF">Ctob_006419</name>
</gene>
<accession>A0A0M0K1D6</accession>
<sequence length="268" mass="30651">MPLDLPPLPPGSALRFNTVEKRFPSLLQSLEGEMSRLLEWASTGDSHPRPHPPPQRRFQDAVGGGPSHTAEVRHEEVRDFLQQRNDVHQRRAKRREMAESTAVRLPREINISGGAGRSGKQREVSYLSDGVPAAHPSNVPASVIPDAFRIMIESPFPTREPHFYSLFDEDDNWSFDATTRQFKAVLFPSKVSVHCLERGYLMGKIWWSEMELFQRLLQLQRQSRAALELERRQRARERDELHGRIDDLEREIALLRRSSISGGSSSAR</sequence>